<dbReference type="SUPFAM" id="SSF51430">
    <property type="entry name" value="NAD(P)-linked oxidoreductase"/>
    <property type="match status" value="1"/>
</dbReference>
<evidence type="ECO:0000256" key="6">
    <source>
        <dbReference type="PIRSR" id="PIRSR000097-3"/>
    </source>
</evidence>
<dbReference type="EMBL" id="JABFTP020000062">
    <property type="protein sequence ID" value="KAL3272972.1"/>
    <property type="molecule type" value="Genomic_DNA"/>
</dbReference>
<dbReference type="PIRSF" id="PIRSF000097">
    <property type="entry name" value="AKR"/>
    <property type="match status" value="1"/>
</dbReference>
<evidence type="ECO:0000256" key="2">
    <source>
        <dbReference type="ARBA" id="ARBA00022857"/>
    </source>
</evidence>
<dbReference type="InterPro" id="IPR018170">
    <property type="entry name" value="Aldo/ket_reductase_CS"/>
</dbReference>
<evidence type="ECO:0000313" key="8">
    <source>
        <dbReference type="EMBL" id="KAL3272972.1"/>
    </source>
</evidence>
<dbReference type="Proteomes" id="UP001516400">
    <property type="component" value="Unassembled WGS sequence"/>
</dbReference>
<accession>A0ABD2N347</accession>
<feature type="active site" description="Proton donor" evidence="4">
    <location>
        <position position="48"/>
    </location>
</feature>
<proteinExistence type="inferred from homology"/>
<evidence type="ECO:0000259" key="7">
    <source>
        <dbReference type="Pfam" id="PF00248"/>
    </source>
</evidence>
<dbReference type="GO" id="GO:0016491">
    <property type="term" value="F:oxidoreductase activity"/>
    <property type="evidence" value="ECO:0007669"/>
    <property type="project" value="UniProtKB-KW"/>
</dbReference>
<dbReference type="PROSITE" id="PS00798">
    <property type="entry name" value="ALDOKETO_REDUCTASE_1"/>
    <property type="match status" value="1"/>
</dbReference>
<evidence type="ECO:0000313" key="9">
    <source>
        <dbReference type="Proteomes" id="UP001516400"/>
    </source>
</evidence>
<comment type="caution">
    <text evidence="8">The sequence shown here is derived from an EMBL/GenBank/DDBJ whole genome shotgun (WGS) entry which is preliminary data.</text>
</comment>
<dbReference type="Gene3D" id="3.20.20.100">
    <property type="entry name" value="NADP-dependent oxidoreductase domain"/>
    <property type="match status" value="1"/>
</dbReference>
<reference evidence="8 9" key="1">
    <citation type="journal article" date="2021" name="BMC Biol.">
        <title>Horizontally acquired antibacterial genes associated with adaptive radiation of ladybird beetles.</title>
        <authorList>
            <person name="Li H.S."/>
            <person name="Tang X.F."/>
            <person name="Huang Y.H."/>
            <person name="Xu Z.Y."/>
            <person name="Chen M.L."/>
            <person name="Du X.Y."/>
            <person name="Qiu B.Y."/>
            <person name="Chen P.T."/>
            <person name="Zhang W."/>
            <person name="Slipinski A."/>
            <person name="Escalona H.E."/>
            <person name="Waterhouse R.M."/>
            <person name="Zwick A."/>
            <person name="Pang H."/>
        </authorList>
    </citation>
    <scope>NUCLEOTIDE SEQUENCE [LARGE SCALE GENOMIC DNA]</scope>
    <source>
        <strain evidence="8">SYSU2018</strain>
    </source>
</reference>
<dbReference type="AlphaFoldDB" id="A0ABD2N347"/>
<dbReference type="InterPro" id="IPR020471">
    <property type="entry name" value="AKR"/>
</dbReference>
<keyword evidence="3" id="KW-0560">Oxidoreductase</keyword>
<protein>
    <recommendedName>
        <fullName evidence="7">NADP-dependent oxidoreductase domain-containing protein</fullName>
    </recommendedName>
</protein>
<gene>
    <name evidence="8" type="ORF">HHI36_014429</name>
</gene>
<dbReference type="InterPro" id="IPR023210">
    <property type="entry name" value="NADP_OxRdtase_dom"/>
</dbReference>
<dbReference type="InterPro" id="IPR036812">
    <property type="entry name" value="NAD(P)_OxRdtase_dom_sf"/>
</dbReference>
<evidence type="ECO:0000256" key="1">
    <source>
        <dbReference type="ARBA" id="ARBA00007905"/>
    </source>
</evidence>
<sequence>MKSVTLNSGHQMPMIGLGTWRAQPEDIEKAVEAALNDGYRHIDTAFNYNTEEPIGKTIKNWISDEKIKREDLFITTKLPNVGNRPEDVEKFLEMSLKRLQMNYVDLYLIHMPFSFWGDPETFAPLVNEDSTFQLHDDNDIVSTWREMEKQVEKGKVKSIGLSNFNIEQIERICRSSKIKPAVLQIELHAYLQQKELVEQCKRHDIIVTAYSPLGSPGANSHFISKYNYSLNNFPDILGHPTVRNLAQKYAKTPGQILLRYSNQRGIVVIPKSLNPNRIKENIDIYDFELIEDDMQALANLDKGEEGRIFDFLFFKGVEKHPEYPFKQRLTEDGKRLS</sequence>
<evidence type="ECO:0000256" key="4">
    <source>
        <dbReference type="PIRSR" id="PIRSR000097-1"/>
    </source>
</evidence>
<dbReference type="Pfam" id="PF00248">
    <property type="entry name" value="Aldo_ket_red"/>
    <property type="match status" value="1"/>
</dbReference>
<dbReference type="PROSITE" id="PS00062">
    <property type="entry name" value="ALDOKETO_REDUCTASE_2"/>
    <property type="match status" value="1"/>
</dbReference>
<organism evidence="8 9">
    <name type="scientific">Cryptolaemus montrouzieri</name>
    <dbReference type="NCBI Taxonomy" id="559131"/>
    <lineage>
        <taxon>Eukaryota</taxon>
        <taxon>Metazoa</taxon>
        <taxon>Ecdysozoa</taxon>
        <taxon>Arthropoda</taxon>
        <taxon>Hexapoda</taxon>
        <taxon>Insecta</taxon>
        <taxon>Pterygota</taxon>
        <taxon>Neoptera</taxon>
        <taxon>Endopterygota</taxon>
        <taxon>Coleoptera</taxon>
        <taxon>Polyphaga</taxon>
        <taxon>Cucujiformia</taxon>
        <taxon>Coccinelloidea</taxon>
        <taxon>Coccinellidae</taxon>
        <taxon>Scymninae</taxon>
        <taxon>Scymnini</taxon>
        <taxon>Cryptolaemus</taxon>
    </lineage>
</organism>
<keyword evidence="9" id="KW-1185">Reference proteome</keyword>
<evidence type="ECO:0000256" key="5">
    <source>
        <dbReference type="PIRSR" id="PIRSR000097-2"/>
    </source>
</evidence>
<evidence type="ECO:0000256" key="3">
    <source>
        <dbReference type="ARBA" id="ARBA00023002"/>
    </source>
</evidence>
<name>A0ABD2N347_9CUCU</name>
<comment type="similarity">
    <text evidence="1">Belongs to the aldo/keto reductase family.</text>
</comment>
<dbReference type="PROSITE" id="PS00063">
    <property type="entry name" value="ALDOKETO_REDUCTASE_3"/>
    <property type="match status" value="1"/>
</dbReference>
<feature type="site" description="Lowers pKa of active site Tyr" evidence="6">
    <location>
        <position position="77"/>
    </location>
</feature>
<dbReference type="FunFam" id="3.20.20.100:FF:000006">
    <property type="entry name" value="Aldo-keto reductase family 1 member A1"/>
    <property type="match status" value="1"/>
</dbReference>
<keyword evidence="2" id="KW-0521">NADP</keyword>
<dbReference type="PANTHER" id="PTHR11732">
    <property type="entry name" value="ALDO/KETO REDUCTASE"/>
    <property type="match status" value="1"/>
</dbReference>
<feature type="domain" description="NADP-dependent oxidoreductase" evidence="7">
    <location>
        <begin position="15"/>
        <end position="301"/>
    </location>
</feature>
<feature type="binding site" evidence="5">
    <location>
        <position position="110"/>
    </location>
    <ligand>
        <name>substrate</name>
    </ligand>
</feature>
<dbReference type="PRINTS" id="PR00069">
    <property type="entry name" value="ALDKETRDTASE"/>
</dbReference>